<dbReference type="Ensembl" id="ENSCINT00000032301.1">
    <property type="protein sequence ID" value="ENSCINP00000034382.1"/>
    <property type="gene ID" value="ENSCING00000024698.1"/>
</dbReference>
<protein>
    <recommendedName>
        <fullName evidence="3">Rab-GAP TBC domain-containing protein</fullName>
    </recommendedName>
</protein>
<name>H2XXJ8_CIOIN</name>
<evidence type="ECO:0000313" key="1">
    <source>
        <dbReference type="Ensembl" id="ENSCINP00000034382.1"/>
    </source>
</evidence>
<dbReference type="STRING" id="7719.ENSCINP00000034382"/>
<evidence type="ECO:0008006" key="3">
    <source>
        <dbReference type="Google" id="ProtNLM"/>
    </source>
</evidence>
<reference evidence="2" key="1">
    <citation type="journal article" date="2002" name="Science">
        <title>The draft genome of Ciona intestinalis: insights into chordate and vertebrate origins.</title>
        <authorList>
            <person name="Dehal P."/>
            <person name="Satou Y."/>
            <person name="Campbell R.K."/>
            <person name="Chapman J."/>
            <person name="Degnan B."/>
            <person name="De Tomaso A."/>
            <person name="Davidson B."/>
            <person name="Di Gregorio A."/>
            <person name="Gelpke M."/>
            <person name="Goodstein D.M."/>
            <person name="Harafuji N."/>
            <person name="Hastings K.E."/>
            <person name="Ho I."/>
            <person name="Hotta K."/>
            <person name="Huang W."/>
            <person name="Kawashima T."/>
            <person name="Lemaire P."/>
            <person name="Martinez D."/>
            <person name="Meinertzhagen I.A."/>
            <person name="Necula S."/>
            <person name="Nonaka M."/>
            <person name="Putnam N."/>
            <person name="Rash S."/>
            <person name="Saiga H."/>
            <person name="Satake M."/>
            <person name="Terry A."/>
            <person name="Yamada L."/>
            <person name="Wang H.G."/>
            <person name="Awazu S."/>
            <person name="Azumi K."/>
            <person name="Boore J."/>
            <person name="Branno M."/>
            <person name="Chin-Bow S."/>
            <person name="DeSantis R."/>
            <person name="Doyle S."/>
            <person name="Francino P."/>
            <person name="Keys D.N."/>
            <person name="Haga S."/>
            <person name="Hayashi H."/>
            <person name="Hino K."/>
            <person name="Imai K.S."/>
            <person name="Inaba K."/>
            <person name="Kano S."/>
            <person name="Kobayashi K."/>
            <person name="Kobayashi M."/>
            <person name="Lee B.I."/>
            <person name="Makabe K.W."/>
            <person name="Manohar C."/>
            <person name="Matassi G."/>
            <person name="Medina M."/>
            <person name="Mochizuki Y."/>
            <person name="Mount S."/>
            <person name="Morishita T."/>
            <person name="Miura S."/>
            <person name="Nakayama A."/>
            <person name="Nishizaka S."/>
            <person name="Nomoto H."/>
            <person name="Ohta F."/>
            <person name="Oishi K."/>
            <person name="Rigoutsos I."/>
            <person name="Sano M."/>
            <person name="Sasaki A."/>
            <person name="Sasakura Y."/>
            <person name="Shoguchi E."/>
            <person name="Shin-i T."/>
            <person name="Spagnuolo A."/>
            <person name="Stainier D."/>
            <person name="Suzuki M.M."/>
            <person name="Tassy O."/>
            <person name="Takatori N."/>
            <person name="Tokuoka M."/>
            <person name="Yagi K."/>
            <person name="Yoshizaki F."/>
            <person name="Wada S."/>
            <person name="Zhang C."/>
            <person name="Hyatt P.D."/>
            <person name="Larimer F."/>
            <person name="Detter C."/>
            <person name="Doggett N."/>
            <person name="Glavina T."/>
            <person name="Hawkins T."/>
            <person name="Richardson P."/>
            <person name="Lucas S."/>
            <person name="Kohara Y."/>
            <person name="Levine M."/>
            <person name="Satoh N."/>
            <person name="Rokhsar D.S."/>
        </authorList>
    </citation>
    <scope>NUCLEOTIDE SEQUENCE [LARGE SCALE GENOMIC DNA]</scope>
</reference>
<dbReference type="Proteomes" id="UP000008144">
    <property type="component" value="Unassembled WGS sequence"/>
</dbReference>
<sequence>MSDKSFVFFKTKSTESFELVEAPYAIVDEAGAESRPYAVVDRRHARQESVDEDVKLVRLPSFAPLSPDEFASYFDVDGRVVMETKLRESIFHGGCDGAIRKKVWSFIFGVHPMLSTDSEREVLDIENHYKYHALKMRCLCYISEGGNTEQDVMSLKLPPPTNQSQFSDSTLENHANLAKIFAGNQEIDLCSG</sequence>
<dbReference type="InterPro" id="IPR035969">
    <property type="entry name" value="Rab-GAP_TBC_sf"/>
</dbReference>
<dbReference type="AlphaFoldDB" id="H2XXJ8"/>
<reference evidence="1" key="3">
    <citation type="submission" date="2025-09" db="UniProtKB">
        <authorList>
            <consortium name="Ensembl"/>
        </authorList>
    </citation>
    <scope>IDENTIFICATION</scope>
</reference>
<reference evidence="1" key="2">
    <citation type="submission" date="2025-08" db="UniProtKB">
        <authorList>
            <consortium name="Ensembl"/>
        </authorList>
    </citation>
    <scope>IDENTIFICATION</scope>
</reference>
<dbReference type="HOGENOM" id="CLU_1418086_0_0_1"/>
<accession>H2XXJ8</accession>
<proteinExistence type="predicted"/>
<keyword evidence="2" id="KW-1185">Reference proteome</keyword>
<dbReference type="InParanoid" id="H2XXJ8"/>
<evidence type="ECO:0000313" key="2">
    <source>
        <dbReference type="Proteomes" id="UP000008144"/>
    </source>
</evidence>
<organism evidence="1 2">
    <name type="scientific">Ciona intestinalis</name>
    <name type="common">Transparent sea squirt</name>
    <name type="synonym">Ascidia intestinalis</name>
    <dbReference type="NCBI Taxonomy" id="7719"/>
    <lineage>
        <taxon>Eukaryota</taxon>
        <taxon>Metazoa</taxon>
        <taxon>Chordata</taxon>
        <taxon>Tunicata</taxon>
        <taxon>Ascidiacea</taxon>
        <taxon>Phlebobranchia</taxon>
        <taxon>Cionidae</taxon>
        <taxon>Ciona</taxon>
    </lineage>
</organism>
<dbReference type="SUPFAM" id="SSF47923">
    <property type="entry name" value="Ypt/Rab-GAP domain of gyp1p"/>
    <property type="match status" value="1"/>
</dbReference>